<dbReference type="GO" id="GO:0016705">
    <property type="term" value="F:oxidoreductase activity, acting on paired donors, with incorporation or reduction of molecular oxygen"/>
    <property type="evidence" value="ECO:0007669"/>
    <property type="project" value="InterPro"/>
</dbReference>
<dbReference type="AlphaFoldDB" id="A0A7X3HE76"/>
<name>A0A7X3HE76_9GAMM</name>
<feature type="non-terminal residue" evidence="2">
    <location>
        <position position="1"/>
    </location>
</feature>
<dbReference type="EMBL" id="WTFN01000287">
    <property type="protein sequence ID" value="MWK60328.1"/>
    <property type="molecule type" value="Genomic_DNA"/>
</dbReference>
<dbReference type="InterPro" id="IPR036396">
    <property type="entry name" value="Cyt_P450_sf"/>
</dbReference>
<dbReference type="PANTHER" id="PTHR24305">
    <property type="entry name" value="CYTOCHROME P450"/>
    <property type="match status" value="1"/>
</dbReference>
<comment type="similarity">
    <text evidence="1">Belongs to the cytochrome P450 family.</text>
</comment>
<dbReference type="GO" id="GO:0005506">
    <property type="term" value="F:iron ion binding"/>
    <property type="evidence" value="ECO:0007669"/>
    <property type="project" value="InterPro"/>
</dbReference>
<dbReference type="PANTHER" id="PTHR24305:SF166">
    <property type="entry name" value="CYTOCHROME P450 12A4, MITOCHONDRIAL-RELATED"/>
    <property type="match status" value="1"/>
</dbReference>
<evidence type="ECO:0000256" key="1">
    <source>
        <dbReference type="ARBA" id="ARBA00010617"/>
    </source>
</evidence>
<evidence type="ECO:0000313" key="2">
    <source>
        <dbReference type="EMBL" id="MWK60328.1"/>
    </source>
</evidence>
<dbReference type="GO" id="GO:0004497">
    <property type="term" value="F:monooxygenase activity"/>
    <property type="evidence" value="ECO:0007669"/>
    <property type="project" value="InterPro"/>
</dbReference>
<reference evidence="2 3" key="1">
    <citation type="submission" date="2019-12" db="EMBL/GenBank/DDBJ databases">
        <title>Draft genome sequence of Pseudomonas otitidis recovered from a chicken carcass.</title>
        <authorList>
            <person name="Vieira T.R."/>
            <person name="Oliviera E.F.C."/>
            <person name="Silva N.M.V."/>
            <person name="Sambrano G.E."/>
            <person name="Cibulski S.P."/>
            <person name="Cardoso M.R.I."/>
        </authorList>
    </citation>
    <scope>NUCLEOTIDE SEQUENCE [LARGE SCALE GENOMIC DNA]</scope>
    <source>
        <strain evidence="2 3">25_K</strain>
    </source>
</reference>
<evidence type="ECO:0000313" key="3">
    <source>
        <dbReference type="Proteomes" id="UP000461288"/>
    </source>
</evidence>
<dbReference type="RefSeq" id="WP_160483442.1">
    <property type="nucleotide sequence ID" value="NZ_WTFN01000287.1"/>
</dbReference>
<dbReference type="Gene3D" id="1.10.630.10">
    <property type="entry name" value="Cytochrome P450"/>
    <property type="match status" value="1"/>
</dbReference>
<dbReference type="InterPro" id="IPR001128">
    <property type="entry name" value="Cyt_P450"/>
</dbReference>
<dbReference type="Proteomes" id="UP000461288">
    <property type="component" value="Unassembled WGS sequence"/>
</dbReference>
<proteinExistence type="inferred from homology"/>
<dbReference type="SUPFAM" id="SSF48264">
    <property type="entry name" value="Cytochrome P450"/>
    <property type="match status" value="1"/>
</dbReference>
<feature type="non-terminal residue" evidence="2">
    <location>
        <position position="127"/>
    </location>
</feature>
<accession>A0A7X3HE76</accession>
<protein>
    <submittedName>
        <fullName evidence="2">Cytochrome P450</fullName>
    </submittedName>
</protein>
<sequence>RSEEAILAAHHRYGDVVRIGPKTVIAGSPDAVTKVLGYNQNYLVKHADYDALVVHRPSIFSETQKSKHAVKRRIAAHAYSMNTVTNLEAFVQAHIVLFLQTMDKFARNGEIVEITQWFKFYAFDVIG</sequence>
<organism evidence="2 3">
    <name type="scientific">Metapseudomonas otitidis</name>
    <dbReference type="NCBI Taxonomy" id="319939"/>
    <lineage>
        <taxon>Bacteria</taxon>
        <taxon>Pseudomonadati</taxon>
        <taxon>Pseudomonadota</taxon>
        <taxon>Gammaproteobacteria</taxon>
        <taxon>Pseudomonadales</taxon>
        <taxon>Pseudomonadaceae</taxon>
        <taxon>Metapseudomonas</taxon>
    </lineage>
</organism>
<dbReference type="InterPro" id="IPR050121">
    <property type="entry name" value="Cytochrome_P450_monoxygenase"/>
</dbReference>
<gene>
    <name evidence="2" type="ORF">GO594_30580</name>
</gene>
<dbReference type="GO" id="GO:0020037">
    <property type="term" value="F:heme binding"/>
    <property type="evidence" value="ECO:0007669"/>
    <property type="project" value="InterPro"/>
</dbReference>
<comment type="caution">
    <text evidence="2">The sequence shown here is derived from an EMBL/GenBank/DDBJ whole genome shotgun (WGS) entry which is preliminary data.</text>
</comment>
<dbReference type="Pfam" id="PF00067">
    <property type="entry name" value="p450"/>
    <property type="match status" value="1"/>
</dbReference>